<dbReference type="Proteomes" id="UP000250043">
    <property type="component" value="Unassembled WGS sequence"/>
</dbReference>
<sequence length="431" mass="48133">MASTTMPNFVGYRMELHGRRYELQKTLGEGTYGVVYRALDLASPVDAPEYRAVKIVRKHVPSERPGTYPLLKREMELHRSVSDHPNILTLHQVIKSDEYVFFILDFCPGGDLYTQIAKNRVFLGNDELVKKVFVQVLDAVHYCHQQGVFHRDLKPDNILCNKDGSEVYLADFGLATDRKRSVRHGCGTAFYISPECVGKHYEYAPYSTVHSDIWSLGVILINMIADCNPWHYPTAEDPSFQEFLHDPFFFYRALPISPAAAAILDRMFDPNPAARISIPELREAIINVDGFFGNVNADGVKKVKSLPVQSSPRLSADSDESSLLDEDIAIEEVDLGTLGHYREVDAPVELAMPNLSDITNDSSTTSSGDDDLIIPELDITSAANSYASGVKSKAMGEALVTLSLRNTEKDEKTRRLPALRLFEKFNLAGVL</sequence>
<protein>
    <recommendedName>
        <fullName evidence="1">non-specific serine/threonine protein kinase</fullName>
        <ecNumber evidence="1">2.7.11.1</ecNumber>
    </recommendedName>
</protein>
<evidence type="ECO:0000256" key="5">
    <source>
        <dbReference type="ARBA" id="ARBA00022777"/>
    </source>
</evidence>
<dbReference type="InterPro" id="IPR008271">
    <property type="entry name" value="Ser/Thr_kinase_AS"/>
</dbReference>
<keyword evidence="4 9" id="KW-0547">Nucleotide-binding</keyword>
<dbReference type="Gene3D" id="1.10.510.10">
    <property type="entry name" value="Transferase(Phosphotransferase) domain 1"/>
    <property type="match status" value="1"/>
</dbReference>
<dbReference type="GO" id="GO:0005524">
    <property type="term" value="F:ATP binding"/>
    <property type="evidence" value="ECO:0007669"/>
    <property type="project" value="UniProtKB-UniRule"/>
</dbReference>
<dbReference type="PANTHER" id="PTHR43895:SF32">
    <property type="entry name" value="SERINE_THREONINE-PROTEIN KINASE CHK1"/>
    <property type="match status" value="1"/>
</dbReference>
<comment type="catalytic activity">
    <reaction evidence="8">
        <text>L-seryl-[protein] + ATP = O-phospho-L-seryl-[protein] + ADP + H(+)</text>
        <dbReference type="Rhea" id="RHEA:17989"/>
        <dbReference type="Rhea" id="RHEA-COMP:9863"/>
        <dbReference type="Rhea" id="RHEA-COMP:11604"/>
        <dbReference type="ChEBI" id="CHEBI:15378"/>
        <dbReference type="ChEBI" id="CHEBI:29999"/>
        <dbReference type="ChEBI" id="CHEBI:30616"/>
        <dbReference type="ChEBI" id="CHEBI:83421"/>
        <dbReference type="ChEBI" id="CHEBI:456216"/>
        <dbReference type="EC" id="2.7.11.1"/>
    </reaction>
</comment>
<dbReference type="EMBL" id="KV722555">
    <property type="protein sequence ID" value="OCH85915.1"/>
    <property type="molecule type" value="Genomic_DNA"/>
</dbReference>
<comment type="catalytic activity">
    <reaction evidence="7">
        <text>L-threonyl-[protein] + ATP = O-phospho-L-threonyl-[protein] + ADP + H(+)</text>
        <dbReference type="Rhea" id="RHEA:46608"/>
        <dbReference type="Rhea" id="RHEA-COMP:11060"/>
        <dbReference type="Rhea" id="RHEA-COMP:11605"/>
        <dbReference type="ChEBI" id="CHEBI:15378"/>
        <dbReference type="ChEBI" id="CHEBI:30013"/>
        <dbReference type="ChEBI" id="CHEBI:30616"/>
        <dbReference type="ChEBI" id="CHEBI:61977"/>
        <dbReference type="ChEBI" id="CHEBI:456216"/>
        <dbReference type="EC" id="2.7.11.1"/>
    </reaction>
</comment>
<evidence type="ECO:0000256" key="7">
    <source>
        <dbReference type="ARBA" id="ARBA00047899"/>
    </source>
</evidence>
<evidence type="ECO:0000313" key="13">
    <source>
        <dbReference type="Proteomes" id="UP000250043"/>
    </source>
</evidence>
<keyword evidence="6 9" id="KW-0067">ATP-binding</keyword>
<evidence type="ECO:0000256" key="9">
    <source>
        <dbReference type="PROSITE-ProRule" id="PRU10141"/>
    </source>
</evidence>
<name>A0A8E2DFF4_9APHY</name>
<dbReference type="AlphaFoldDB" id="A0A8E2DFF4"/>
<dbReference type="Pfam" id="PF00069">
    <property type="entry name" value="Pkinase"/>
    <property type="match status" value="1"/>
</dbReference>
<feature type="domain" description="Protein kinase" evidence="11">
    <location>
        <begin position="21"/>
        <end position="292"/>
    </location>
</feature>
<dbReference type="InterPro" id="IPR011009">
    <property type="entry name" value="Kinase-like_dom_sf"/>
</dbReference>
<dbReference type="PANTHER" id="PTHR43895">
    <property type="entry name" value="CALCIUM/CALMODULIN-DEPENDENT PROTEIN KINASE KINASE-RELATED"/>
    <property type="match status" value="1"/>
</dbReference>
<reference evidence="12 13" key="1">
    <citation type="submission" date="2016-07" db="EMBL/GenBank/DDBJ databases">
        <title>Draft genome of the white-rot fungus Obba rivulosa 3A-2.</title>
        <authorList>
            <consortium name="DOE Joint Genome Institute"/>
            <person name="Miettinen O."/>
            <person name="Riley R."/>
            <person name="Acob R."/>
            <person name="Barry K."/>
            <person name="Cullen D."/>
            <person name="De Vries R."/>
            <person name="Hainaut M."/>
            <person name="Hatakka A."/>
            <person name="Henrissat B."/>
            <person name="Hilden K."/>
            <person name="Kuo R."/>
            <person name="Labutti K."/>
            <person name="Lipzen A."/>
            <person name="Makela M.R."/>
            <person name="Sandor L."/>
            <person name="Spatafora J.W."/>
            <person name="Grigoriev I.V."/>
            <person name="Hibbett D.S."/>
        </authorList>
    </citation>
    <scope>NUCLEOTIDE SEQUENCE [LARGE SCALE GENOMIC DNA]</scope>
    <source>
        <strain evidence="12 13">3A-2</strain>
    </source>
</reference>
<dbReference type="PROSITE" id="PS00107">
    <property type="entry name" value="PROTEIN_KINASE_ATP"/>
    <property type="match status" value="1"/>
</dbReference>
<evidence type="ECO:0000256" key="10">
    <source>
        <dbReference type="RuleBase" id="RU000304"/>
    </source>
</evidence>
<dbReference type="PROSITE" id="PS50011">
    <property type="entry name" value="PROTEIN_KINASE_DOM"/>
    <property type="match status" value="1"/>
</dbReference>
<keyword evidence="5 12" id="KW-0418">Kinase</keyword>
<dbReference type="PROSITE" id="PS00108">
    <property type="entry name" value="PROTEIN_KINASE_ST"/>
    <property type="match status" value="1"/>
</dbReference>
<comment type="similarity">
    <text evidence="10">Belongs to the protein kinase superfamily.</text>
</comment>
<dbReference type="SMART" id="SM00220">
    <property type="entry name" value="S_TKc"/>
    <property type="match status" value="1"/>
</dbReference>
<accession>A0A8E2DFF4</accession>
<keyword evidence="2 10" id="KW-0723">Serine/threonine-protein kinase</keyword>
<evidence type="ECO:0000256" key="1">
    <source>
        <dbReference type="ARBA" id="ARBA00012513"/>
    </source>
</evidence>
<dbReference type="SUPFAM" id="SSF56112">
    <property type="entry name" value="Protein kinase-like (PK-like)"/>
    <property type="match status" value="1"/>
</dbReference>
<evidence type="ECO:0000313" key="12">
    <source>
        <dbReference type="EMBL" id="OCH85915.1"/>
    </source>
</evidence>
<keyword evidence="3" id="KW-0808">Transferase</keyword>
<dbReference type="GO" id="GO:0007165">
    <property type="term" value="P:signal transduction"/>
    <property type="evidence" value="ECO:0007669"/>
    <property type="project" value="TreeGrafter"/>
</dbReference>
<feature type="binding site" evidence="9">
    <location>
        <position position="58"/>
    </location>
    <ligand>
        <name>ATP</name>
        <dbReference type="ChEBI" id="CHEBI:30616"/>
    </ligand>
</feature>
<keyword evidence="13" id="KW-1185">Reference proteome</keyword>
<evidence type="ECO:0000256" key="2">
    <source>
        <dbReference type="ARBA" id="ARBA00022527"/>
    </source>
</evidence>
<dbReference type="GO" id="GO:0004674">
    <property type="term" value="F:protein serine/threonine kinase activity"/>
    <property type="evidence" value="ECO:0007669"/>
    <property type="project" value="UniProtKB-KW"/>
</dbReference>
<evidence type="ECO:0000256" key="4">
    <source>
        <dbReference type="ARBA" id="ARBA00022741"/>
    </source>
</evidence>
<organism evidence="12 13">
    <name type="scientific">Obba rivulosa</name>
    <dbReference type="NCBI Taxonomy" id="1052685"/>
    <lineage>
        <taxon>Eukaryota</taxon>
        <taxon>Fungi</taxon>
        <taxon>Dikarya</taxon>
        <taxon>Basidiomycota</taxon>
        <taxon>Agaricomycotina</taxon>
        <taxon>Agaricomycetes</taxon>
        <taxon>Polyporales</taxon>
        <taxon>Gelatoporiaceae</taxon>
        <taxon>Obba</taxon>
    </lineage>
</organism>
<evidence type="ECO:0000256" key="8">
    <source>
        <dbReference type="ARBA" id="ARBA00048679"/>
    </source>
</evidence>
<evidence type="ECO:0000256" key="3">
    <source>
        <dbReference type="ARBA" id="ARBA00022679"/>
    </source>
</evidence>
<proteinExistence type="inferred from homology"/>
<evidence type="ECO:0000259" key="11">
    <source>
        <dbReference type="PROSITE" id="PS50011"/>
    </source>
</evidence>
<dbReference type="EC" id="2.7.11.1" evidence="1"/>
<dbReference type="InterPro" id="IPR017441">
    <property type="entry name" value="Protein_kinase_ATP_BS"/>
</dbReference>
<evidence type="ECO:0000256" key="6">
    <source>
        <dbReference type="ARBA" id="ARBA00022840"/>
    </source>
</evidence>
<dbReference type="InterPro" id="IPR000719">
    <property type="entry name" value="Prot_kinase_dom"/>
</dbReference>
<gene>
    <name evidence="12" type="ORF">OBBRIDRAFT_890843</name>
</gene>
<dbReference type="OrthoDB" id="541276at2759"/>